<accession>A0AAV1QEI3</accession>
<keyword evidence="2" id="KW-0472">Membrane</keyword>
<feature type="compositionally biased region" description="Polar residues" evidence="1">
    <location>
        <begin position="303"/>
        <end position="328"/>
    </location>
</feature>
<dbReference type="AlphaFoldDB" id="A0AAV1QEI3"/>
<evidence type="ECO:0000313" key="3">
    <source>
        <dbReference type="EMBL" id="CAK6982466.1"/>
    </source>
</evidence>
<organism evidence="3 4">
    <name type="scientific">Scomber scombrus</name>
    <name type="common">Atlantic mackerel</name>
    <name type="synonym">Scomber vernalis</name>
    <dbReference type="NCBI Taxonomy" id="13677"/>
    <lineage>
        <taxon>Eukaryota</taxon>
        <taxon>Metazoa</taxon>
        <taxon>Chordata</taxon>
        <taxon>Craniata</taxon>
        <taxon>Vertebrata</taxon>
        <taxon>Euteleostomi</taxon>
        <taxon>Actinopterygii</taxon>
        <taxon>Neopterygii</taxon>
        <taxon>Teleostei</taxon>
        <taxon>Neoteleostei</taxon>
        <taxon>Acanthomorphata</taxon>
        <taxon>Pelagiaria</taxon>
        <taxon>Scombriformes</taxon>
        <taxon>Scombridae</taxon>
        <taxon>Scomber</taxon>
    </lineage>
</organism>
<reference evidence="3 4" key="1">
    <citation type="submission" date="2024-01" db="EMBL/GenBank/DDBJ databases">
        <authorList>
            <person name="Alioto T."/>
            <person name="Alioto T."/>
            <person name="Gomez Garrido J."/>
        </authorList>
    </citation>
    <scope>NUCLEOTIDE SEQUENCE [LARGE SCALE GENOMIC DNA]</scope>
</reference>
<protein>
    <submittedName>
        <fullName evidence="3">Uncharacterized protein</fullName>
    </submittedName>
</protein>
<sequence length="328" mass="35564">MSHTRGCGQQAPTKTKCVKCRKSDSAKCHNCWSRKDERKKMISIILAIILSCVSGLPLINTASNYQKGSMVERVDIQNTADMSQSHLECVLKSKSPHLDSKALFTLRNGQPGPVDLQLGKQVQNIYHNIARKLDIELLGIRPEDKGNVLCKYIDKPRSIPVNMRALLDFLNRNADVTTSTSEAVHLTPVNESALRQTEERGASTASTPPEDLLIGDRVGAVVKDVVGAVVRAVVESVVEAVVEAVDGAVSVAVIQAVVGAVIGTGVGIGVIVLVVIGAVHLFTARRRKKRREKKQTGEAFELQNMNPQEIASPSIMENGQQQYDGKQG</sequence>
<keyword evidence="2" id="KW-0812">Transmembrane</keyword>
<keyword evidence="2" id="KW-1133">Transmembrane helix</keyword>
<feature type="region of interest" description="Disordered" evidence="1">
    <location>
        <begin position="287"/>
        <end position="328"/>
    </location>
</feature>
<feature type="transmembrane region" description="Helical" evidence="2">
    <location>
        <begin position="257"/>
        <end position="284"/>
    </location>
</feature>
<evidence type="ECO:0000256" key="1">
    <source>
        <dbReference type="SAM" id="MobiDB-lite"/>
    </source>
</evidence>
<comment type="caution">
    <text evidence="3">The sequence shown here is derived from an EMBL/GenBank/DDBJ whole genome shotgun (WGS) entry which is preliminary data.</text>
</comment>
<gene>
    <name evidence="3" type="ORF">FSCOSCO3_A003435</name>
</gene>
<dbReference type="Proteomes" id="UP001314229">
    <property type="component" value="Unassembled WGS sequence"/>
</dbReference>
<keyword evidence="4" id="KW-1185">Reference proteome</keyword>
<feature type="transmembrane region" description="Helical" evidence="2">
    <location>
        <begin position="41"/>
        <end position="59"/>
    </location>
</feature>
<proteinExistence type="predicted"/>
<dbReference type="EMBL" id="CAWUFR010001028">
    <property type="protein sequence ID" value="CAK6982466.1"/>
    <property type="molecule type" value="Genomic_DNA"/>
</dbReference>
<evidence type="ECO:0000313" key="4">
    <source>
        <dbReference type="Proteomes" id="UP001314229"/>
    </source>
</evidence>
<evidence type="ECO:0000256" key="2">
    <source>
        <dbReference type="SAM" id="Phobius"/>
    </source>
</evidence>
<name>A0AAV1QEI3_SCOSC</name>